<dbReference type="PROSITE" id="PS50235">
    <property type="entry name" value="USP_3"/>
    <property type="match status" value="1"/>
</dbReference>
<dbReference type="EMBL" id="MU825967">
    <property type="protein sequence ID" value="KAJ7381900.1"/>
    <property type="molecule type" value="Genomic_DNA"/>
</dbReference>
<protein>
    <recommendedName>
        <fullName evidence="1">USP domain-containing protein</fullName>
    </recommendedName>
</protein>
<dbReference type="Proteomes" id="UP001163046">
    <property type="component" value="Unassembled WGS sequence"/>
</dbReference>
<proteinExistence type="predicted"/>
<feature type="domain" description="USP" evidence="1">
    <location>
        <begin position="1"/>
        <end position="305"/>
    </location>
</feature>
<dbReference type="InterPro" id="IPR038765">
    <property type="entry name" value="Papain-like_cys_pep_sf"/>
</dbReference>
<dbReference type="GO" id="GO:0005829">
    <property type="term" value="C:cytosol"/>
    <property type="evidence" value="ECO:0007669"/>
    <property type="project" value="TreeGrafter"/>
</dbReference>
<comment type="caution">
    <text evidence="2">The sequence shown here is derived from an EMBL/GenBank/DDBJ whole genome shotgun (WGS) entry which is preliminary data.</text>
</comment>
<dbReference type="GO" id="GO:0004843">
    <property type="term" value="F:cysteine-type deubiquitinase activity"/>
    <property type="evidence" value="ECO:0007669"/>
    <property type="project" value="InterPro"/>
</dbReference>
<evidence type="ECO:0000313" key="2">
    <source>
        <dbReference type="EMBL" id="KAJ7381900.1"/>
    </source>
</evidence>
<dbReference type="CDD" id="cd02257">
    <property type="entry name" value="Peptidase_C19"/>
    <property type="match status" value="1"/>
</dbReference>
<dbReference type="Pfam" id="PF00443">
    <property type="entry name" value="UCH"/>
    <property type="match status" value="1"/>
</dbReference>
<dbReference type="AlphaFoldDB" id="A0A9X0D045"/>
<accession>A0A9X0D045</accession>
<dbReference type="PANTHER" id="PTHR24006">
    <property type="entry name" value="UBIQUITIN CARBOXYL-TERMINAL HYDROLASE"/>
    <property type="match status" value="1"/>
</dbReference>
<name>A0A9X0D045_9CNID</name>
<dbReference type="InterPro" id="IPR001394">
    <property type="entry name" value="Peptidase_C19_UCH"/>
</dbReference>
<reference evidence="2" key="1">
    <citation type="submission" date="2023-01" db="EMBL/GenBank/DDBJ databases">
        <title>Genome assembly of the deep-sea coral Lophelia pertusa.</title>
        <authorList>
            <person name="Herrera S."/>
            <person name="Cordes E."/>
        </authorList>
    </citation>
    <scope>NUCLEOTIDE SEQUENCE</scope>
    <source>
        <strain evidence="2">USNM1676648</strain>
        <tissue evidence="2">Polyp</tissue>
    </source>
</reference>
<dbReference type="GO" id="GO:0005634">
    <property type="term" value="C:nucleus"/>
    <property type="evidence" value="ECO:0007669"/>
    <property type="project" value="TreeGrafter"/>
</dbReference>
<gene>
    <name evidence="2" type="ORF">OS493_038360</name>
</gene>
<dbReference type="InterPro" id="IPR028889">
    <property type="entry name" value="USP"/>
</dbReference>
<evidence type="ECO:0000259" key="1">
    <source>
        <dbReference type="PROSITE" id="PS50235"/>
    </source>
</evidence>
<dbReference type="GO" id="GO:0016579">
    <property type="term" value="P:protein deubiquitination"/>
    <property type="evidence" value="ECO:0007669"/>
    <property type="project" value="InterPro"/>
</dbReference>
<sequence>MGMLPSINSRFQKGEQQCAAEFFQEFCRVLGYRTSECQNDGFIPKHLDLSFLKTFFFNLRSEVLCLRCNNVSCNSTMETLLPLHLVKGCSLQQLIEAHSKPVQLDTPYMCYNCKDHTEAWKRLVIGKLPATICLQLLRFSSNGKKLQHIVKYDEMLKLCEIRISDDSRSTEISRVSYKLVAVMMHTSKGCTAFEAINQQAYLLFYERDVSADPVVEMSQGLSSLTPHTYTKQHPLRLDGQETIQIQQATPPSFYIMEPWCDVQSPAVCRTAKGWPGLQYTPICESEMEQAELLVTMGHTIPHHSRTQGWEVGDLSRLLPGQEEEGSWLSNFLLNKIFFTH</sequence>
<keyword evidence="3" id="KW-1185">Reference proteome</keyword>
<evidence type="ECO:0000313" key="3">
    <source>
        <dbReference type="Proteomes" id="UP001163046"/>
    </source>
</evidence>
<dbReference type="Gene3D" id="3.90.70.10">
    <property type="entry name" value="Cysteine proteinases"/>
    <property type="match status" value="1"/>
</dbReference>
<dbReference type="SUPFAM" id="SSF54001">
    <property type="entry name" value="Cysteine proteinases"/>
    <property type="match status" value="1"/>
</dbReference>
<dbReference type="InterPro" id="IPR050164">
    <property type="entry name" value="Peptidase_C19"/>
</dbReference>
<organism evidence="2 3">
    <name type="scientific">Desmophyllum pertusum</name>
    <dbReference type="NCBI Taxonomy" id="174260"/>
    <lineage>
        <taxon>Eukaryota</taxon>
        <taxon>Metazoa</taxon>
        <taxon>Cnidaria</taxon>
        <taxon>Anthozoa</taxon>
        <taxon>Hexacorallia</taxon>
        <taxon>Scleractinia</taxon>
        <taxon>Caryophylliina</taxon>
        <taxon>Caryophylliidae</taxon>
        <taxon>Desmophyllum</taxon>
    </lineage>
</organism>
<dbReference type="OrthoDB" id="5988303at2759"/>